<gene>
    <name evidence="2" type="ORF">SAMN04489727_5800</name>
</gene>
<protein>
    <recommendedName>
        <fullName evidence="1">DUF6292 domain-containing protein</fullName>
    </recommendedName>
</protein>
<accession>A0A1H4WU96</accession>
<proteinExistence type="predicted"/>
<dbReference type="AlphaFoldDB" id="A0A1H4WU96"/>
<dbReference type="STRING" id="208445.SAMN04489727_5800"/>
<organism evidence="2 3">
    <name type="scientific">Amycolatopsis tolypomycina</name>
    <dbReference type="NCBI Taxonomy" id="208445"/>
    <lineage>
        <taxon>Bacteria</taxon>
        <taxon>Bacillati</taxon>
        <taxon>Actinomycetota</taxon>
        <taxon>Actinomycetes</taxon>
        <taxon>Pseudonocardiales</taxon>
        <taxon>Pseudonocardiaceae</taxon>
        <taxon>Amycolatopsis</taxon>
    </lineage>
</organism>
<evidence type="ECO:0000259" key="1">
    <source>
        <dbReference type="Pfam" id="PF19809"/>
    </source>
</evidence>
<sequence length="196" mass="21239">MQTGVSLHGAPERKIRWWAEVGELGTVYARSAAAAAVANDNDVAAVAVVVEPGERKRVSGLIDTDLEFWFQRGLRAYLGEVARALGFGLESCTVDVDVPVSAYVAVDWRLRRFPERDVALLWDEVHGWAVAVEAACGEDMIVLSYLGGDDVLPPPREVVRFLTALRAGVQVSAGPGSPVLRRAGRHQELLALLPAR</sequence>
<name>A0A1H4WU96_9PSEU</name>
<dbReference type="InterPro" id="IPR046259">
    <property type="entry name" value="DUF6292"/>
</dbReference>
<reference evidence="3" key="1">
    <citation type="submission" date="2016-10" db="EMBL/GenBank/DDBJ databases">
        <authorList>
            <person name="Varghese N."/>
            <person name="Submissions S."/>
        </authorList>
    </citation>
    <scope>NUCLEOTIDE SEQUENCE [LARGE SCALE GENOMIC DNA]</scope>
    <source>
        <strain evidence="3">DSM 44544</strain>
    </source>
</reference>
<evidence type="ECO:0000313" key="3">
    <source>
        <dbReference type="Proteomes" id="UP000199622"/>
    </source>
</evidence>
<dbReference type="EMBL" id="FNSO01000004">
    <property type="protein sequence ID" value="SEC96906.1"/>
    <property type="molecule type" value="Genomic_DNA"/>
</dbReference>
<keyword evidence="3" id="KW-1185">Reference proteome</keyword>
<dbReference type="Pfam" id="PF19809">
    <property type="entry name" value="DUF6292"/>
    <property type="match status" value="1"/>
</dbReference>
<dbReference type="Proteomes" id="UP000199622">
    <property type="component" value="Unassembled WGS sequence"/>
</dbReference>
<evidence type="ECO:0000313" key="2">
    <source>
        <dbReference type="EMBL" id="SEC96906.1"/>
    </source>
</evidence>
<feature type="domain" description="DUF6292" evidence="1">
    <location>
        <begin position="77"/>
        <end position="163"/>
    </location>
</feature>